<feature type="compositionally biased region" description="Basic and acidic residues" evidence="1">
    <location>
        <begin position="1"/>
        <end position="14"/>
    </location>
</feature>
<organism evidence="2">
    <name type="scientific">Drosophila melanogaster</name>
    <name type="common">Fruit fly</name>
    <dbReference type="NCBI Taxonomy" id="7227"/>
    <lineage>
        <taxon>Eukaryota</taxon>
        <taxon>Metazoa</taxon>
        <taxon>Ecdysozoa</taxon>
        <taxon>Arthropoda</taxon>
        <taxon>Hexapoda</taxon>
        <taxon>Insecta</taxon>
        <taxon>Pterygota</taxon>
        <taxon>Neoptera</taxon>
        <taxon>Endopterygota</taxon>
        <taxon>Diptera</taxon>
        <taxon>Brachycera</taxon>
        <taxon>Muscomorpha</taxon>
        <taxon>Ephydroidea</taxon>
        <taxon>Drosophilidae</taxon>
        <taxon>Drosophila</taxon>
        <taxon>Sophophora</taxon>
    </lineage>
</organism>
<feature type="region of interest" description="Disordered" evidence="1">
    <location>
        <begin position="1"/>
        <end position="72"/>
    </location>
</feature>
<dbReference type="EMBL" id="AY094753">
    <property type="protein sequence ID" value="AAM11106.1"/>
    <property type="molecule type" value="mRNA"/>
</dbReference>
<reference evidence="2" key="1">
    <citation type="submission" date="2002-04" db="EMBL/GenBank/DDBJ databases">
        <authorList>
            <person name="Stapleton M."/>
            <person name="Brokstein P."/>
            <person name="Hong L."/>
            <person name="Agbayani A."/>
            <person name="Carlson J."/>
            <person name="Champe M."/>
            <person name="Chavez C."/>
            <person name="Dorsett V."/>
            <person name="Dresnek D."/>
            <person name="Farfan D."/>
            <person name="Frise E."/>
            <person name="George R."/>
            <person name="Gonzalez M."/>
            <person name="Guarin H."/>
            <person name="Kronmiller B."/>
            <person name="Li P."/>
            <person name="Liao G."/>
            <person name="Miranda A."/>
            <person name="Mungall C.J."/>
            <person name="Nunoo J."/>
            <person name="Pacleb J."/>
            <person name="Paragas V."/>
            <person name="Park S."/>
            <person name="Patel S."/>
            <person name="Phouanenavong S."/>
            <person name="Wan K."/>
            <person name="Yu C."/>
            <person name="Lewis S.E."/>
            <person name="Rubin G.M."/>
            <person name="Celniker S."/>
        </authorList>
    </citation>
    <scope>NUCLEOTIDE SEQUENCE</scope>
</reference>
<protein>
    <submittedName>
        <fullName evidence="2">GM07702p</fullName>
    </submittedName>
</protein>
<name>Q8T3N0_DROME</name>
<evidence type="ECO:0000313" key="2">
    <source>
        <dbReference type="EMBL" id="AAM11106.1"/>
    </source>
</evidence>
<evidence type="ECO:0000256" key="1">
    <source>
        <dbReference type="SAM" id="MobiDB-lite"/>
    </source>
</evidence>
<dbReference type="AlphaFoldDB" id="Q8T3N0"/>
<proteinExistence type="evidence at transcript level"/>
<accession>Q8T3N0</accession>
<sequence length="72" mass="7963">MRVEKIAIGERELQESESSLLAPPQPHLHPHAPSYQRGRLQVGGTGWGPHTKQTAKGERLLARTLPLSDSCR</sequence>